<protein>
    <submittedName>
        <fullName evidence="1">Uncharacterized protein</fullName>
    </submittedName>
</protein>
<evidence type="ECO:0000313" key="1">
    <source>
        <dbReference type="EMBL" id="KAF8461452.1"/>
    </source>
</evidence>
<dbReference type="Proteomes" id="UP000759537">
    <property type="component" value="Unassembled WGS sequence"/>
</dbReference>
<reference evidence="1" key="1">
    <citation type="submission" date="2019-10" db="EMBL/GenBank/DDBJ databases">
        <authorList>
            <consortium name="DOE Joint Genome Institute"/>
            <person name="Kuo A."/>
            <person name="Miyauchi S."/>
            <person name="Kiss E."/>
            <person name="Drula E."/>
            <person name="Kohler A."/>
            <person name="Sanchez-Garcia M."/>
            <person name="Andreopoulos B."/>
            <person name="Barry K.W."/>
            <person name="Bonito G."/>
            <person name="Buee M."/>
            <person name="Carver A."/>
            <person name="Chen C."/>
            <person name="Cichocki N."/>
            <person name="Clum A."/>
            <person name="Culley D."/>
            <person name="Crous P.W."/>
            <person name="Fauchery L."/>
            <person name="Girlanda M."/>
            <person name="Hayes R."/>
            <person name="Keri Z."/>
            <person name="LaButti K."/>
            <person name="Lipzen A."/>
            <person name="Lombard V."/>
            <person name="Magnuson J."/>
            <person name="Maillard F."/>
            <person name="Morin E."/>
            <person name="Murat C."/>
            <person name="Nolan M."/>
            <person name="Ohm R."/>
            <person name="Pangilinan J."/>
            <person name="Pereira M."/>
            <person name="Perotto S."/>
            <person name="Peter M."/>
            <person name="Riley R."/>
            <person name="Sitrit Y."/>
            <person name="Stielow B."/>
            <person name="Szollosi G."/>
            <person name="Zifcakova L."/>
            <person name="Stursova M."/>
            <person name="Spatafora J.W."/>
            <person name="Tedersoo L."/>
            <person name="Vaario L.-M."/>
            <person name="Yamada A."/>
            <person name="Yan M."/>
            <person name="Wang P."/>
            <person name="Xu J."/>
            <person name="Bruns T."/>
            <person name="Baldrian P."/>
            <person name="Vilgalys R."/>
            <person name="Henrissat B."/>
            <person name="Grigoriev I.V."/>
            <person name="Hibbett D."/>
            <person name="Nagy L.G."/>
            <person name="Martin F.M."/>
        </authorList>
    </citation>
    <scope>NUCLEOTIDE SEQUENCE</scope>
    <source>
        <strain evidence="1">Prilba</strain>
    </source>
</reference>
<gene>
    <name evidence="1" type="ORF">DFH94DRAFT_700062</name>
</gene>
<reference evidence="1" key="2">
    <citation type="journal article" date="2020" name="Nat. Commun.">
        <title>Large-scale genome sequencing of mycorrhizal fungi provides insights into the early evolution of symbiotic traits.</title>
        <authorList>
            <person name="Miyauchi S."/>
            <person name="Kiss E."/>
            <person name="Kuo A."/>
            <person name="Drula E."/>
            <person name="Kohler A."/>
            <person name="Sanchez-Garcia M."/>
            <person name="Morin E."/>
            <person name="Andreopoulos B."/>
            <person name="Barry K.W."/>
            <person name="Bonito G."/>
            <person name="Buee M."/>
            <person name="Carver A."/>
            <person name="Chen C."/>
            <person name="Cichocki N."/>
            <person name="Clum A."/>
            <person name="Culley D."/>
            <person name="Crous P.W."/>
            <person name="Fauchery L."/>
            <person name="Girlanda M."/>
            <person name="Hayes R.D."/>
            <person name="Keri Z."/>
            <person name="LaButti K."/>
            <person name="Lipzen A."/>
            <person name="Lombard V."/>
            <person name="Magnuson J."/>
            <person name="Maillard F."/>
            <person name="Murat C."/>
            <person name="Nolan M."/>
            <person name="Ohm R.A."/>
            <person name="Pangilinan J."/>
            <person name="Pereira M.F."/>
            <person name="Perotto S."/>
            <person name="Peter M."/>
            <person name="Pfister S."/>
            <person name="Riley R."/>
            <person name="Sitrit Y."/>
            <person name="Stielow J.B."/>
            <person name="Szollosi G."/>
            <person name="Zifcakova L."/>
            <person name="Stursova M."/>
            <person name="Spatafora J.W."/>
            <person name="Tedersoo L."/>
            <person name="Vaario L.M."/>
            <person name="Yamada A."/>
            <person name="Yan M."/>
            <person name="Wang P."/>
            <person name="Xu J."/>
            <person name="Bruns T."/>
            <person name="Baldrian P."/>
            <person name="Vilgalys R."/>
            <person name="Dunand C."/>
            <person name="Henrissat B."/>
            <person name="Grigoriev I.V."/>
            <person name="Hibbett D."/>
            <person name="Nagy L.G."/>
            <person name="Martin F.M."/>
        </authorList>
    </citation>
    <scope>NUCLEOTIDE SEQUENCE</scope>
    <source>
        <strain evidence="1">Prilba</strain>
    </source>
</reference>
<organism evidence="1 2">
    <name type="scientific">Russula ochroleuca</name>
    <dbReference type="NCBI Taxonomy" id="152965"/>
    <lineage>
        <taxon>Eukaryota</taxon>
        <taxon>Fungi</taxon>
        <taxon>Dikarya</taxon>
        <taxon>Basidiomycota</taxon>
        <taxon>Agaricomycotina</taxon>
        <taxon>Agaricomycetes</taxon>
        <taxon>Russulales</taxon>
        <taxon>Russulaceae</taxon>
        <taxon>Russula</taxon>
    </lineage>
</organism>
<accession>A0A9P5MM48</accession>
<dbReference type="OrthoDB" id="2674421at2759"/>
<evidence type="ECO:0000313" key="2">
    <source>
        <dbReference type="Proteomes" id="UP000759537"/>
    </source>
</evidence>
<name>A0A9P5MM48_9AGAM</name>
<sequence length="217" mass="24397">MFPLANNAFTTTFFYQGEVHLDHYFAWSPLQFSVRLLSITLHKAGSPAPSGLILPKGHPIDPKNGRCLFIQMADAMLTKSRKMGFVLLQRLMSAILELRSNWTHVEMFPATASQYSMTALNELLIFLNARTDALTSDIPSFPFTTDECDMFINVLQCRKVTGNVSDSYVTTYVAKLWERIGKQNPITAFPLILEKIAVACPPSIQSWKHKLESEAPP</sequence>
<comment type="caution">
    <text evidence="1">The sequence shown here is derived from an EMBL/GenBank/DDBJ whole genome shotgun (WGS) entry which is preliminary data.</text>
</comment>
<keyword evidence="2" id="KW-1185">Reference proteome</keyword>
<dbReference type="EMBL" id="WHVB01000129">
    <property type="protein sequence ID" value="KAF8461452.1"/>
    <property type="molecule type" value="Genomic_DNA"/>
</dbReference>
<proteinExistence type="predicted"/>
<dbReference type="AlphaFoldDB" id="A0A9P5MM48"/>